<keyword evidence="2" id="KW-0488">Methylation</keyword>
<dbReference type="PANTHER" id="PTHR30093">
    <property type="entry name" value="GENERAL SECRETION PATHWAY PROTEIN G"/>
    <property type="match status" value="1"/>
</dbReference>
<evidence type="ECO:0000256" key="3">
    <source>
        <dbReference type="RuleBase" id="RU000389"/>
    </source>
</evidence>
<dbReference type="RefSeq" id="WP_310328852.1">
    <property type="nucleotide sequence ID" value="NZ_JBIYEZ010000005.1"/>
</dbReference>
<comment type="caution">
    <text evidence="5">The sequence shown here is derived from an EMBL/GenBank/DDBJ whole genome shotgun (WGS) entry which is preliminary data.</text>
</comment>
<protein>
    <submittedName>
        <fullName evidence="5">Type IV pilus assembly protein PilA</fullName>
    </submittedName>
</protein>
<organism evidence="5 6">
    <name type="scientific">Roseateles asaccharophilus</name>
    <dbReference type="NCBI Taxonomy" id="582607"/>
    <lineage>
        <taxon>Bacteria</taxon>
        <taxon>Pseudomonadati</taxon>
        <taxon>Pseudomonadota</taxon>
        <taxon>Betaproteobacteria</taxon>
        <taxon>Burkholderiales</taxon>
        <taxon>Sphaerotilaceae</taxon>
        <taxon>Roseateles</taxon>
    </lineage>
</organism>
<sequence>MQMKQIAQKGFTLIELMIVVAIIGILAAVAIPQYKDYTAKAKVGNALSSVDSFKNAVALCGQEEGALTNCNQTGILSAATFTKTNEVTSATITGAGVITLTFEAASKVGNDLGGKTIVFTPTLGNSAVTWKIVADSTITNATLKTAIEKNSTGT</sequence>
<proteinExistence type="inferred from homology"/>
<dbReference type="InterPro" id="IPR045584">
    <property type="entry name" value="Pilin-like"/>
</dbReference>
<gene>
    <name evidence="5" type="ORF">J2X21_002484</name>
</gene>
<evidence type="ECO:0000313" key="6">
    <source>
        <dbReference type="Proteomes" id="UP001180825"/>
    </source>
</evidence>
<dbReference type="InterPro" id="IPR001082">
    <property type="entry name" value="Pilin"/>
</dbReference>
<keyword evidence="6" id="KW-1185">Reference proteome</keyword>
<dbReference type="PANTHER" id="PTHR30093:SF34">
    <property type="entry name" value="PREPILIN PEPTIDASE-DEPENDENT PROTEIN D"/>
    <property type="match status" value="1"/>
</dbReference>
<dbReference type="NCBIfam" id="TIGR02532">
    <property type="entry name" value="IV_pilin_GFxxxE"/>
    <property type="match status" value="1"/>
</dbReference>
<dbReference type="Pfam" id="PF07963">
    <property type="entry name" value="N_methyl"/>
    <property type="match status" value="1"/>
</dbReference>
<feature type="transmembrane region" description="Helical" evidence="4">
    <location>
        <begin position="12"/>
        <end position="31"/>
    </location>
</feature>
<keyword evidence="4" id="KW-0812">Transmembrane</keyword>
<dbReference type="SUPFAM" id="SSF54523">
    <property type="entry name" value="Pili subunits"/>
    <property type="match status" value="1"/>
</dbReference>
<name>A0ABU2A8N2_9BURK</name>
<evidence type="ECO:0000256" key="2">
    <source>
        <dbReference type="ARBA" id="ARBA00022481"/>
    </source>
</evidence>
<keyword evidence="3" id="KW-0281">Fimbrium</keyword>
<dbReference type="PROSITE" id="PS00409">
    <property type="entry name" value="PROKAR_NTER_METHYL"/>
    <property type="match status" value="1"/>
</dbReference>
<keyword evidence="4" id="KW-1133">Transmembrane helix</keyword>
<dbReference type="EMBL" id="JAVDXV010000004">
    <property type="protein sequence ID" value="MDR7333350.1"/>
    <property type="molecule type" value="Genomic_DNA"/>
</dbReference>
<evidence type="ECO:0000256" key="4">
    <source>
        <dbReference type="SAM" id="Phobius"/>
    </source>
</evidence>
<evidence type="ECO:0000256" key="1">
    <source>
        <dbReference type="ARBA" id="ARBA00005233"/>
    </source>
</evidence>
<dbReference type="Gene3D" id="3.30.700.10">
    <property type="entry name" value="Glycoprotein, Type 4 Pilin"/>
    <property type="match status" value="1"/>
</dbReference>
<comment type="similarity">
    <text evidence="1 3">Belongs to the N-Me-Phe pilin family.</text>
</comment>
<reference evidence="5 6" key="1">
    <citation type="submission" date="2023-07" db="EMBL/GenBank/DDBJ databases">
        <title>Sorghum-associated microbial communities from plants grown in Nebraska, USA.</title>
        <authorList>
            <person name="Schachtman D."/>
        </authorList>
    </citation>
    <scope>NUCLEOTIDE SEQUENCE [LARGE SCALE GENOMIC DNA]</scope>
    <source>
        <strain evidence="5 6">BE316</strain>
    </source>
</reference>
<accession>A0ABU2A8N2</accession>
<dbReference type="Pfam" id="PF00114">
    <property type="entry name" value="Pilin"/>
    <property type="match status" value="1"/>
</dbReference>
<dbReference type="InterPro" id="IPR012902">
    <property type="entry name" value="N_methyl_site"/>
</dbReference>
<keyword evidence="4" id="KW-0472">Membrane</keyword>
<evidence type="ECO:0000313" key="5">
    <source>
        <dbReference type="EMBL" id="MDR7333350.1"/>
    </source>
</evidence>
<dbReference type="Proteomes" id="UP001180825">
    <property type="component" value="Unassembled WGS sequence"/>
</dbReference>